<evidence type="ECO:0000313" key="1">
    <source>
        <dbReference type="EMBL" id="KAK1122410.1"/>
    </source>
</evidence>
<dbReference type="EMBL" id="JAHYIQ010000023">
    <property type="protein sequence ID" value="KAK1122410.1"/>
    <property type="molecule type" value="Genomic_DNA"/>
</dbReference>
<dbReference type="AlphaFoldDB" id="A0AA40FPF2"/>
<evidence type="ECO:0000313" key="2">
    <source>
        <dbReference type="Proteomes" id="UP001177670"/>
    </source>
</evidence>
<protein>
    <submittedName>
        <fullName evidence="1">Uncharacterized protein</fullName>
    </submittedName>
</protein>
<accession>A0AA40FPF2</accession>
<proteinExistence type="predicted"/>
<reference evidence="1" key="1">
    <citation type="submission" date="2021-10" db="EMBL/GenBank/DDBJ databases">
        <title>Melipona bicolor Genome sequencing and assembly.</title>
        <authorList>
            <person name="Araujo N.S."/>
            <person name="Arias M.C."/>
        </authorList>
    </citation>
    <scope>NUCLEOTIDE SEQUENCE</scope>
    <source>
        <strain evidence="1">USP_2M_L1-L4_2017</strain>
        <tissue evidence="1">Whole body</tissue>
    </source>
</reference>
<comment type="caution">
    <text evidence="1">The sequence shown here is derived from an EMBL/GenBank/DDBJ whole genome shotgun (WGS) entry which is preliminary data.</text>
</comment>
<keyword evidence="2" id="KW-1185">Reference proteome</keyword>
<name>A0AA40FPF2_9HYME</name>
<gene>
    <name evidence="1" type="ORF">K0M31_009633</name>
</gene>
<dbReference type="Proteomes" id="UP001177670">
    <property type="component" value="Unassembled WGS sequence"/>
</dbReference>
<organism evidence="1 2">
    <name type="scientific">Melipona bicolor</name>
    <dbReference type="NCBI Taxonomy" id="60889"/>
    <lineage>
        <taxon>Eukaryota</taxon>
        <taxon>Metazoa</taxon>
        <taxon>Ecdysozoa</taxon>
        <taxon>Arthropoda</taxon>
        <taxon>Hexapoda</taxon>
        <taxon>Insecta</taxon>
        <taxon>Pterygota</taxon>
        <taxon>Neoptera</taxon>
        <taxon>Endopterygota</taxon>
        <taxon>Hymenoptera</taxon>
        <taxon>Apocrita</taxon>
        <taxon>Aculeata</taxon>
        <taxon>Apoidea</taxon>
        <taxon>Anthophila</taxon>
        <taxon>Apidae</taxon>
        <taxon>Melipona</taxon>
    </lineage>
</organism>
<sequence>MTVCTERKTFVFSGIFLAEKSLRDFQWILGEEVSRNSVRSQVGFSRATRTRLTPRRHAAPVPGNLKLVIIHQDKPRTDSLVLGAGGTFERRYTGAAANEKEKRGGEGGLGGFSLQSFLYGNHRMPGCLSCSSGKEEEGGTSCLAQ</sequence>